<dbReference type="PROSITE" id="PS50883">
    <property type="entry name" value="EAL"/>
    <property type="match status" value="1"/>
</dbReference>
<evidence type="ECO:0000256" key="10">
    <source>
        <dbReference type="SAM" id="Phobius"/>
    </source>
</evidence>
<keyword evidence="4" id="KW-0973">c-di-GMP</keyword>
<dbReference type="GO" id="GO:0071111">
    <property type="term" value="F:cyclic-guanylate-specific phosphodiesterase activity"/>
    <property type="evidence" value="ECO:0007669"/>
    <property type="project" value="UniProtKB-EC"/>
</dbReference>
<keyword evidence="13" id="KW-1185">Reference proteome</keyword>
<keyword evidence="3" id="KW-1003">Cell membrane</keyword>
<accession>A0A7Y9IZY9</accession>
<sequence length="496" mass="53888">MAIGLGVGLWAGVATLHDQIEDDTGRLAQLYIERSDAVGDDIVQALTRIRQSPAAPCSDDDLAWLRRIVIESRNVKSAVRMHDHEMLCSSTLGKLAVPTDRARPDYETSRGRRVLVDTPLIGMPGVRGMVIEEGDASVVLNRDAFVDKIDPRLDYTVVAEYDTRRDVFISNMPPAGLASRPLVAGEPVLLDGRRFEVRCSTAHTGCIVAALRDRPSARRSPLVMAFGLFGLFGGLGGGVGLVSAIARSRSLSRRLRAALRNNELTIVYQPIVRLADRQRVGAESLIRWRDNRGDAISPDVFIAVAEEEGFISEVTRFVLRRVLAELADGLRARPGFRVTVNVSARDVLDPTFAAFVRQELHAAGVSPGAIGFELTERSTADREAIGRGIQTLRKAGHAVYIDDFGTDYSSLSYLAQLQVDMIKIDRSFTLALEDGAAQSLMPQMVAMARTLSLGLVIEGIETDAQARIVADIDADALGQGWLFGSPVEASRLFPAG</sequence>
<dbReference type="InterPro" id="IPR050706">
    <property type="entry name" value="Cyclic-di-GMP_PDE-like"/>
</dbReference>
<dbReference type="AlphaFoldDB" id="A0A7Y9IZY9"/>
<feature type="domain" description="EAL" evidence="11">
    <location>
        <begin position="248"/>
        <end position="496"/>
    </location>
</feature>
<dbReference type="InterPro" id="IPR024744">
    <property type="entry name" value="CSS-motif_dom"/>
</dbReference>
<dbReference type="PANTHER" id="PTHR33121:SF79">
    <property type="entry name" value="CYCLIC DI-GMP PHOSPHODIESTERASE PDED-RELATED"/>
    <property type="match status" value="1"/>
</dbReference>
<dbReference type="Gene3D" id="3.20.20.450">
    <property type="entry name" value="EAL domain"/>
    <property type="match status" value="1"/>
</dbReference>
<keyword evidence="6" id="KW-0378">Hydrolase</keyword>
<name>A0A7Y9IZY9_9BURK</name>
<dbReference type="PANTHER" id="PTHR33121">
    <property type="entry name" value="CYCLIC DI-GMP PHOSPHODIESTERASE PDEF"/>
    <property type="match status" value="1"/>
</dbReference>
<dbReference type="SMART" id="SM00052">
    <property type="entry name" value="EAL"/>
    <property type="match status" value="1"/>
</dbReference>
<comment type="catalytic activity">
    <reaction evidence="9">
        <text>3',3'-c-di-GMP + H2O = 5'-phosphoguanylyl(3'-&gt;5')guanosine + H(+)</text>
        <dbReference type="Rhea" id="RHEA:24902"/>
        <dbReference type="ChEBI" id="CHEBI:15377"/>
        <dbReference type="ChEBI" id="CHEBI:15378"/>
        <dbReference type="ChEBI" id="CHEBI:58754"/>
        <dbReference type="ChEBI" id="CHEBI:58805"/>
        <dbReference type="EC" id="3.1.4.52"/>
    </reaction>
</comment>
<evidence type="ECO:0000313" key="12">
    <source>
        <dbReference type="EMBL" id="NYE85508.1"/>
    </source>
</evidence>
<proteinExistence type="predicted"/>
<evidence type="ECO:0000259" key="11">
    <source>
        <dbReference type="PROSITE" id="PS50883"/>
    </source>
</evidence>
<dbReference type="InterPro" id="IPR001633">
    <property type="entry name" value="EAL_dom"/>
</dbReference>
<comment type="caution">
    <text evidence="12">The sequence shown here is derived from an EMBL/GenBank/DDBJ whole genome shotgun (WGS) entry which is preliminary data.</text>
</comment>
<comment type="subcellular location">
    <subcellularLocation>
        <location evidence="1">Cell membrane</location>
        <topology evidence="1">Multi-pass membrane protein</topology>
    </subcellularLocation>
</comment>
<evidence type="ECO:0000256" key="9">
    <source>
        <dbReference type="ARBA" id="ARBA00034290"/>
    </source>
</evidence>
<dbReference type="InterPro" id="IPR035919">
    <property type="entry name" value="EAL_sf"/>
</dbReference>
<evidence type="ECO:0000256" key="7">
    <source>
        <dbReference type="ARBA" id="ARBA00022989"/>
    </source>
</evidence>
<evidence type="ECO:0000256" key="2">
    <source>
        <dbReference type="ARBA" id="ARBA00012282"/>
    </source>
</evidence>
<evidence type="ECO:0000313" key="13">
    <source>
        <dbReference type="Proteomes" id="UP000542125"/>
    </source>
</evidence>
<dbReference type="GO" id="GO:0005886">
    <property type="term" value="C:plasma membrane"/>
    <property type="evidence" value="ECO:0007669"/>
    <property type="project" value="UniProtKB-SubCell"/>
</dbReference>
<dbReference type="EMBL" id="JACBYR010000002">
    <property type="protein sequence ID" value="NYE85508.1"/>
    <property type="molecule type" value="Genomic_DNA"/>
</dbReference>
<feature type="transmembrane region" description="Helical" evidence="10">
    <location>
        <begin position="222"/>
        <end position="246"/>
    </location>
</feature>
<organism evidence="12 13">
    <name type="scientific">Pigmentiphaga litoralis</name>
    <dbReference type="NCBI Taxonomy" id="516702"/>
    <lineage>
        <taxon>Bacteria</taxon>
        <taxon>Pseudomonadati</taxon>
        <taxon>Pseudomonadota</taxon>
        <taxon>Betaproteobacteria</taxon>
        <taxon>Burkholderiales</taxon>
        <taxon>Alcaligenaceae</taxon>
        <taxon>Pigmentiphaga</taxon>
    </lineage>
</organism>
<protein>
    <recommendedName>
        <fullName evidence="2">cyclic-guanylate-specific phosphodiesterase</fullName>
        <ecNumber evidence="2">3.1.4.52</ecNumber>
    </recommendedName>
</protein>
<dbReference type="CDD" id="cd01948">
    <property type="entry name" value="EAL"/>
    <property type="match status" value="1"/>
</dbReference>
<evidence type="ECO:0000256" key="6">
    <source>
        <dbReference type="ARBA" id="ARBA00022801"/>
    </source>
</evidence>
<keyword evidence="7 10" id="KW-1133">Transmembrane helix</keyword>
<keyword evidence="8 10" id="KW-0472">Membrane</keyword>
<evidence type="ECO:0000256" key="8">
    <source>
        <dbReference type="ARBA" id="ARBA00023136"/>
    </source>
</evidence>
<evidence type="ECO:0000256" key="4">
    <source>
        <dbReference type="ARBA" id="ARBA00022636"/>
    </source>
</evidence>
<dbReference type="Proteomes" id="UP000542125">
    <property type="component" value="Unassembled WGS sequence"/>
</dbReference>
<dbReference type="RefSeq" id="WP_179589493.1">
    <property type="nucleotide sequence ID" value="NZ_JACBYR010000002.1"/>
</dbReference>
<gene>
    <name evidence="12" type="ORF">FHW18_004815</name>
</gene>
<reference evidence="12 13" key="1">
    <citation type="submission" date="2020-07" db="EMBL/GenBank/DDBJ databases">
        <title>Genomic Encyclopedia of Type Strains, Phase IV (KMG-V): Genome sequencing to study the core and pangenomes of soil and plant-associated prokaryotes.</title>
        <authorList>
            <person name="Whitman W."/>
        </authorList>
    </citation>
    <scope>NUCLEOTIDE SEQUENCE [LARGE SCALE GENOMIC DNA]</scope>
    <source>
        <strain evidence="12 13">SAS40</strain>
    </source>
</reference>
<evidence type="ECO:0000256" key="3">
    <source>
        <dbReference type="ARBA" id="ARBA00022475"/>
    </source>
</evidence>
<keyword evidence="5 10" id="KW-0812">Transmembrane</keyword>
<evidence type="ECO:0000256" key="1">
    <source>
        <dbReference type="ARBA" id="ARBA00004651"/>
    </source>
</evidence>
<dbReference type="EC" id="3.1.4.52" evidence="2"/>
<evidence type="ECO:0000256" key="5">
    <source>
        <dbReference type="ARBA" id="ARBA00022692"/>
    </source>
</evidence>
<dbReference type="Pfam" id="PF12792">
    <property type="entry name" value="CSS-motif"/>
    <property type="match status" value="1"/>
</dbReference>
<dbReference type="SUPFAM" id="SSF141868">
    <property type="entry name" value="EAL domain-like"/>
    <property type="match status" value="1"/>
</dbReference>
<dbReference type="Pfam" id="PF00563">
    <property type="entry name" value="EAL"/>
    <property type="match status" value="1"/>
</dbReference>